<keyword evidence="4" id="KW-0547">Nucleotide-binding</keyword>
<proteinExistence type="predicted"/>
<dbReference type="SUPFAM" id="SSF56112">
    <property type="entry name" value="Protein kinase-like (PK-like)"/>
    <property type="match status" value="1"/>
</dbReference>
<accession>A0AAC8TH89</accession>
<dbReference type="Proteomes" id="UP000035579">
    <property type="component" value="Chromosome"/>
</dbReference>
<dbReference type="PANTHER" id="PTHR24363">
    <property type="entry name" value="SERINE/THREONINE PROTEIN KINASE"/>
    <property type="match status" value="1"/>
</dbReference>
<evidence type="ECO:0000256" key="2">
    <source>
        <dbReference type="ARBA" id="ARBA00022527"/>
    </source>
</evidence>
<evidence type="ECO:0000256" key="3">
    <source>
        <dbReference type="ARBA" id="ARBA00022679"/>
    </source>
</evidence>
<comment type="catalytic activity">
    <reaction evidence="8">
        <text>L-seryl-[protein] + ATP = O-phospho-L-seryl-[protein] + ADP + H(+)</text>
        <dbReference type="Rhea" id="RHEA:17989"/>
        <dbReference type="Rhea" id="RHEA-COMP:9863"/>
        <dbReference type="Rhea" id="RHEA-COMP:11604"/>
        <dbReference type="ChEBI" id="CHEBI:15378"/>
        <dbReference type="ChEBI" id="CHEBI:29999"/>
        <dbReference type="ChEBI" id="CHEBI:30616"/>
        <dbReference type="ChEBI" id="CHEBI:83421"/>
        <dbReference type="ChEBI" id="CHEBI:456216"/>
        <dbReference type="EC" id="2.7.11.1"/>
    </reaction>
</comment>
<dbReference type="GO" id="GO:0005524">
    <property type="term" value="F:ATP binding"/>
    <property type="evidence" value="ECO:0007669"/>
    <property type="project" value="UniProtKB-KW"/>
</dbReference>
<evidence type="ECO:0000256" key="8">
    <source>
        <dbReference type="ARBA" id="ARBA00048679"/>
    </source>
</evidence>
<evidence type="ECO:0000256" key="4">
    <source>
        <dbReference type="ARBA" id="ARBA00022741"/>
    </source>
</evidence>
<dbReference type="EMBL" id="CP011509">
    <property type="protein sequence ID" value="AKJ05610.1"/>
    <property type="molecule type" value="Genomic_DNA"/>
</dbReference>
<sequence length="756" mass="82573">MRCSAAAMPGGYRVLRLLSQSPHGRLYVAQAPGGGQVALKELVFSLVPEARQLEDFEREARLLRQISHPRIPRFVDSFQEGSGVHTRLYLAQELIQGTSLRDLLRKRRLRDEEAFEVARQVLDVLRYLHELSPRIVHRDVKPANLVRRDDGAVFLVDFGAARDLFGSGTAGATMVGTFGYMPPEQLGGTLDETCDLYALGASLLHLLSGRTPEEMLASDLSLDVAAHAFLSPRMERFLLKLIARDPAERFRSALDAQLALESSSGDNQPVPLWRRAALPVLALGVVAGIAVWAVRPSARAPEPAPQPEASPAVTEPVKVEAPRPAPWEPHLPLLPDFPPHARWRFDEDDPVLRKTQGEDPTLTRLARDDQRRFDLATPVGMRDTGLRGSALRLGQQLPVEVVQDPASAGAGTPTVLEGLEEGSLSVWLRRNAFLDTLGTVLASRPASGGGDTAGAHLELVVNGGHLEFSASGSRWLKPRVRLAPDVFHHVVATWGKDGTRLYLGGRLVAEDSTPVLASRQGQTLWLGRSSTEPDASAPPPVSLDDLTLYRGVLPEEAVTALAALEQGRPGAAGEYTPEPPLFSEDFSRGLRRWEPQPLPEAVEQEFRLLEEAGNPRLWLSHQAPGGERGVFLLTQPREHGVYRASRLWLEMDVRLSRNAPGAGLSLWLSFHMESSPGTKAVSVELGSLPERDSRNRDTVVHAVSASPGKWQHVKVELNELLFPLNAGPIRAVKNIAILGYGTSAEGFIDNVSLVEE</sequence>
<name>A0AAC8TH89_9BACT</name>
<comment type="catalytic activity">
    <reaction evidence="7">
        <text>L-threonyl-[protein] + ATP = O-phospho-L-threonyl-[protein] + ADP + H(+)</text>
        <dbReference type="Rhea" id="RHEA:46608"/>
        <dbReference type="Rhea" id="RHEA-COMP:11060"/>
        <dbReference type="Rhea" id="RHEA-COMP:11605"/>
        <dbReference type="ChEBI" id="CHEBI:15378"/>
        <dbReference type="ChEBI" id="CHEBI:30013"/>
        <dbReference type="ChEBI" id="CHEBI:30616"/>
        <dbReference type="ChEBI" id="CHEBI:61977"/>
        <dbReference type="ChEBI" id="CHEBI:456216"/>
        <dbReference type="EC" id="2.7.11.1"/>
    </reaction>
</comment>
<dbReference type="PROSITE" id="PS50011">
    <property type="entry name" value="PROTEIN_KINASE_DOM"/>
    <property type="match status" value="1"/>
</dbReference>
<dbReference type="Pfam" id="PF13385">
    <property type="entry name" value="Laminin_G_3"/>
    <property type="match status" value="1"/>
</dbReference>
<keyword evidence="6" id="KW-0067">ATP-binding</keyword>
<evidence type="ECO:0000256" key="5">
    <source>
        <dbReference type="ARBA" id="ARBA00022777"/>
    </source>
</evidence>
<dbReference type="AlphaFoldDB" id="A0AAC8TH89"/>
<protein>
    <recommendedName>
        <fullName evidence="1">non-specific serine/threonine protein kinase</fullName>
        <ecNumber evidence="1">2.7.11.1</ecNumber>
    </recommendedName>
</protein>
<dbReference type="GO" id="GO:0004674">
    <property type="term" value="F:protein serine/threonine kinase activity"/>
    <property type="evidence" value="ECO:0007669"/>
    <property type="project" value="UniProtKB-KW"/>
</dbReference>
<reference evidence="10 11" key="1">
    <citation type="submission" date="2015-05" db="EMBL/GenBank/DDBJ databases">
        <title>Genome assembly of Archangium gephyra DSM 2261.</title>
        <authorList>
            <person name="Sharma G."/>
            <person name="Subramanian S."/>
        </authorList>
    </citation>
    <scope>NUCLEOTIDE SEQUENCE [LARGE SCALE GENOMIC DNA]</scope>
    <source>
        <strain evidence="10 11">DSM 2261</strain>
    </source>
</reference>
<dbReference type="CDD" id="cd14014">
    <property type="entry name" value="STKc_PknB_like"/>
    <property type="match status" value="1"/>
</dbReference>
<evidence type="ECO:0000256" key="7">
    <source>
        <dbReference type="ARBA" id="ARBA00047899"/>
    </source>
</evidence>
<gene>
    <name evidence="10" type="ORF">AA314_07236</name>
</gene>
<evidence type="ECO:0000313" key="10">
    <source>
        <dbReference type="EMBL" id="AKJ05610.1"/>
    </source>
</evidence>
<evidence type="ECO:0000313" key="11">
    <source>
        <dbReference type="Proteomes" id="UP000035579"/>
    </source>
</evidence>
<dbReference type="Gene3D" id="1.10.510.10">
    <property type="entry name" value="Transferase(Phosphotransferase) domain 1"/>
    <property type="match status" value="1"/>
</dbReference>
<keyword evidence="5 10" id="KW-0418">Kinase</keyword>
<dbReference type="SUPFAM" id="SSF49899">
    <property type="entry name" value="Concanavalin A-like lectins/glucanases"/>
    <property type="match status" value="1"/>
</dbReference>
<dbReference type="SMART" id="SM00220">
    <property type="entry name" value="S_TKc"/>
    <property type="match status" value="1"/>
</dbReference>
<dbReference type="InterPro" id="IPR000719">
    <property type="entry name" value="Prot_kinase_dom"/>
</dbReference>
<dbReference type="PANTHER" id="PTHR24363:SF0">
    <property type="entry name" value="SERINE_THREONINE KINASE LIKE DOMAIN CONTAINING 1"/>
    <property type="match status" value="1"/>
</dbReference>
<feature type="domain" description="Protein kinase" evidence="9">
    <location>
        <begin position="12"/>
        <end position="260"/>
    </location>
</feature>
<dbReference type="Pfam" id="PF00069">
    <property type="entry name" value="Pkinase"/>
    <property type="match status" value="1"/>
</dbReference>
<evidence type="ECO:0000256" key="6">
    <source>
        <dbReference type="ARBA" id="ARBA00022840"/>
    </source>
</evidence>
<evidence type="ECO:0000256" key="1">
    <source>
        <dbReference type="ARBA" id="ARBA00012513"/>
    </source>
</evidence>
<dbReference type="InterPro" id="IPR011009">
    <property type="entry name" value="Kinase-like_dom_sf"/>
</dbReference>
<keyword evidence="3" id="KW-0808">Transferase</keyword>
<evidence type="ECO:0000259" key="9">
    <source>
        <dbReference type="PROSITE" id="PS50011"/>
    </source>
</evidence>
<dbReference type="InterPro" id="IPR013320">
    <property type="entry name" value="ConA-like_dom_sf"/>
</dbReference>
<dbReference type="KEGG" id="age:AA314_07236"/>
<organism evidence="10 11">
    <name type="scientific">Archangium gephyra</name>
    <dbReference type="NCBI Taxonomy" id="48"/>
    <lineage>
        <taxon>Bacteria</taxon>
        <taxon>Pseudomonadati</taxon>
        <taxon>Myxococcota</taxon>
        <taxon>Myxococcia</taxon>
        <taxon>Myxococcales</taxon>
        <taxon>Cystobacterineae</taxon>
        <taxon>Archangiaceae</taxon>
        <taxon>Archangium</taxon>
    </lineage>
</organism>
<dbReference type="EC" id="2.7.11.1" evidence="1"/>
<dbReference type="RefSeq" id="WP_147332761.1">
    <property type="nucleotide sequence ID" value="NZ_CP011509.1"/>
</dbReference>
<dbReference type="Gene3D" id="2.60.120.200">
    <property type="match status" value="1"/>
</dbReference>
<keyword evidence="2 10" id="KW-0723">Serine/threonine-protein kinase</keyword>